<keyword evidence="2" id="KW-1185">Reference proteome</keyword>
<dbReference type="Proteomes" id="UP000645257">
    <property type="component" value="Unassembled WGS sequence"/>
</dbReference>
<proteinExistence type="predicted"/>
<organism evidence="1 2">
    <name type="scientific">Paludibacterium paludis</name>
    <dbReference type="NCBI Taxonomy" id="1225769"/>
    <lineage>
        <taxon>Bacteria</taxon>
        <taxon>Pseudomonadati</taxon>
        <taxon>Pseudomonadota</taxon>
        <taxon>Betaproteobacteria</taxon>
        <taxon>Neisseriales</taxon>
        <taxon>Chromobacteriaceae</taxon>
        <taxon>Paludibacterium</taxon>
    </lineage>
</organism>
<reference evidence="1" key="1">
    <citation type="journal article" date="2014" name="Int. J. Syst. Evol. Microbiol.">
        <title>Complete genome sequence of Corynebacterium casei LMG S-19264T (=DSM 44701T), isolated from a smear-ripened cheese.</title>
        <authorList>
            <consortium name="US DOE Joint Genome Institute (JGI-PGF)"/>
            <person name="Walter F."/>
            <person name="Albersmeier A."/>
            <person name="Kalinowski J."/>
            <person name="Ruckert C."/>
        </authorList>
    </citation>
    <scope>NUCLEOTIDE SEQUENCE</scope>
    <source>
        <strain evidence="1">KCTC 32182</strain>
    </source>
</reference>
<sequence>MANWCAMDEALKASTWDRLPERHCWLRLAGVLNGSLDVVQTEGEEWGRIELFDRSALLVQWRDGIWRVRQEGNQDILQVAEADIQYVDAWIREKP</sequence>
<evidence type="ECO:0000313" key="2">
    <source>
        <dbReference type="Proteomes" id="UP000645257"/>
    </source>
</evidence>
<protein>
    <submittedName>
        <fullName evidence="1">Uncharacterized protein</fullName>
    </submittedName>
</protein>
<evidence type="ECO:0000313" key="1">
    <source>
        <dbReference type="EMBL" id="GGY11599.1"/>
    </source>
</evidence>
<reference evidence="1" key="2">
    <citation type="submission" date="2020-09" db="EMBL/GenBank/DDBJ databases">
        <authorList>
            <person name="Sun Q."/>
            <person name="Kim S."/>
        </authorList>
    </citation>
    <scope>NUCLEOTIDE SEQUENCE</scope>
    <source>
        <strain evidence="1">KCTC 32182</strain>
    </source>
</reference>
<name>A0A918U940_9NEIS</name>
<dbReference type="EMBL" id="BMYX01000005">
    <property type="protein sequence ID" value="GGY11599.1"/>
    <property type="molecule type" value="Genomic_DNA"/>
</dbReference>
<dbReference type="AlphaFoldDB" id="A0A918U940"/>
<gene>
    <name evidence="1" type="ORF">GCM10011289_13260</name>
</gene>
<accession>A0A918U940</accession>
<comment type="caution">
    <text evidence="1">The sequence shown here is derived from an EMBL/GenBank/DDBJ whole genome shotgun (WGS) entry which is preliminary data.</text>
</comment>